<name>A0A7S1R109_NEODS</name>
<sequence>MSGVVLPASQRRLRHVEAICFRNLQAPALSHPKTGRRRGATTTNRLRRQTVVSESAPVVAVESIAATRFELFSMSGELLHRSEVHAPSKNPTFAPLSDNARQHVSPQLVVKVFAVEGHSESLLQSFSVDLRQVVLEARSLTALGRGRASTAEMSVLIKCDDGVFRSGGAAQRKDASENAGEPEAAADSAATEKAADDVDAWDFVDVDMVRDEERRMSQAPDTRSSVLLSLCAATASANQSIQVARQHLFHCRTCLEERHHVQTATRHAKNALQRADAAVRARKLSHLRQQLALRRQMNEKRRCDIEAATARLASDEATVMEASPCTPFISSIERRLAIGRRKQQIVRQIGELLEVSPGDGGGSILGHAISEDSTTEDTPTALGFVCLAIDAVSRISGIRLLYPVTVIGARSTVADGWHDDAGSIPLNGLTKADRTALLEGMRLLKVNIVSLAFALHAQKQAEGLPLGVTLQKLLVNS</sequence>
<protein>
    <submittedName>
        <fullName evidence="2">Uncharacterized protein</fullName>
    </submittedName>
</protein>
<feature type="region of interest" description="Disordered" evidence="1">
    <location>
        <begin position="169"/>
        <end position="191"/>
    </location>
</feature>
<evidence type="ECO:0000313" key="2">
    <source>
        <dbReference type="EMBL" id="CAD9152878.1"/>
    </source>
</evidence>
<gene>
    <name evidence="2" type="ORF">NDES1114_LOCUS33820</name>
</gene>
<accession>A0A7S1R109</accession>
<feature type="compositionally biased region" description="Low complexity" evidence="1">
    <location>
        <begin position="179"/>
        <end position="191"/>
    </location>
</feature>
<reference evidence="2" key="1">
    <citation type="submission" date="2021-01" db="EMBL/GenBank/DDBJ databases">
        <authorList>
            <person name="Corre E."/>
            <person name="Pelletier E."/>
            <person name="Niang G."/>
            <person name="Scheremetjew M."/>
            <person name="Finn R."/>
            <person name="Kale V."/>
            <person name="Holt S."/>
            <person name="Cochrane G."/>
            <person name="Meng A."/>
            <person name="Brown T."/>
            <person name="Cohen L."/>
        </authorList>
    </citation>
    <scope>NUCLEOTIDE SEQUENCE</scope>
    <source>
        <strain evidence="2">CCAP 1951/1</strain>
    </source>
</reference>
<dbReference type="AlphaFoldDB" id="A0A7S1R109"/>
<evidence type="ECO:0000256" key="1">
    <source>
        <dbReference type="SAM" id="MobiDB-lite"/>
    </source>
</evidence>
<proteinExistence type="predicted"/>
<dbReference type="EMBL" id="HBGF01050495">
    <property type="protein sequence ID" value="CAD9152878.1"/>
    <property type="molecule type" value="Transcribed_RNA"/>
</dbReference>
<organism evidence="2">
    <name type="scientific">Neobodo designis</name>
    <name type="common">Flagellated protozoan</name>
    <name type="synonym">Bodo designis</name>
    <dbReference type="NCBI Taxonomy" id="312471"/>
    <lineage>
        <taxon>Eukaryota</taxon>
        <taxon>Discoba</taxon>
        <taxon>Euglenozoa</taxon>
        <taxon>Kinetoplastea</taxon>
        <taxon>Metakinetoplastina</taxon>
        <taxon>Neobodonida</taxon>
        <taxon>Neobodo</taxon>
    </lineage>
</organism>